<dbReference type="EMBL" id="JAAVXB010000011">
    <property type="protein sequence ID" value="NKF23961.1"/>
    <property type="molecule type" value="Genomic_DNA"/>
</dbReference>
<evidence type="ECO:0000313" key="18">
    <source>
        <dbReference type="Proteomes" id="UP000653472"/>
    </source>
</evidence>
<name>A0A970BB25_9GAMM</name>
<evidence type="ECO:0000256" key="7">
    <source>
        <dbReference type="ARBA" id="ARBA00022692"/>
    </source>
</evidence>
<feature type="compositionally biased region" description="Low complexity" evidence="13">
    <location>
        <begin position="36"/>
        <end position="57"/>
    </location>
</feature>
<keyword evidence="6" id="KW-0997">Cell inner membrane</keyword>
<keyword evidence="10 14" id="KW-0472">Membrane</keyword>
<dbReference type="Proteomes" id="UP000653472">
    <property type="component" value="Unassembled WGS sequence"/>
</dbReference>
<evidence type="ECO:0000256" key="3">
    <source>
        <dbReference type="ARBA" id="ARBA00022093"/>
    </source>
</evidence>
<keyword evidence="18" id="KW-1185">Reference proteome</keyword>
<evidence type="ECO:0000256" key="10">
    <source>
        <dbReference type="ARBA" id="ARBA00023136"/>
    </source>
</evidence>
<feature type="domain" description="MotA/TolQ/ExbB proton channel" evidence="16">
    <location>
        <begin position="167"/>
        <end position="221"/>
    </location>
</feature>
<dbReference type="Pfam" id="PF01618">
    <property type="entry name" value="MotA_ExbB"/>
    <property type="match status" value="1"/>
</dbReference>
<evidence type="ECO:0000256" key="12">
    <source>
        <dbReference type="RuleBase" id="RU004057"/>
    </source>
</evidence>
<reference evidence="17" key="1">
    <citation type="submission" date="2020-03" db="EMBL/GenBank/DDBJ databases">
        <title>Solimonas marina sp. nov., isolated from deep seawater of the Pacific Ocean.</title>
        <authorList>
            <person name="Liu X."/>
            <person name="Lai Q."/>
            <person name="Sun F."/>
            <person name="Gai Y."/>
            <person name="Li G."/>
            <person name="Shao Z."/>
        </authorList>
    </citation>
    <scope>NUCLEOTIDE SEQUENCE</scope>
    <source>
        <strain evidence="17">C16B3</strain>
    </source>
</reference>
<evidence type="ECO:0000256" key="2">
    <source>
        <dbReference type="ARBA" id="ARBA00011471"/>
    </source>
</evidence>
<feature type="transmembrane region" description="Helical" evidence="14">
    <location>
        <begin position="191"/>
        <end position="214"/>
    </location>
</feature>
<evidence type="ECO:0000256" key="11">
    <source>
        <dbReference type="ARBA" id="ARBA00024816"/>
    </source>
</evidence>
<evidence type="ECO:0000256" key="8">
    <source>
        <dbReference type="ARBA" id="ARBA00022927"/>
    </source>
</evidence>
<keyword evidence="9 14" id="KW-1133">Transmembrane helix</keyword>
<dbReference type="GO" id="GO:0017038">
    <property type="term" value="P:protein import"/>
    <property type="evidence" value="ECO:0007669"/>
    <property type="project" value="TreeGrafter"/>
</dbReference>
<proteinExistence type="inferred from homology"/>
<dbReference type="RefSeq" id="WP_168149291.1">
    <property type="nucleotide sequence ID" value="NZ_JAAVXB010000011.1"/>
</dbReference>
<comment type="similarity">
    <text evidence="12">Belongs to the exbB/tolQ family.</text>
</comment>
<evidence type="ECO:0000256" key="13">
    <source>
        <dbReference type="SAM" id="MobiDB-lite"/>
    </source>
</evidence>
<feature type="non-terminal residue" evidence="17">
    <location>
        <position position="221"/>
    </location>
</feature>
<keyword evidence="8 12" id="KW-0653">Protein transport</keyword>
<comment type="subcellular location">
    <subcellularLocation>
        <location evidence="1">Cell inner membrane</location>
        <topology evidence="1">Multi-pass membrane protein</topology>
    </subcellularLocation>
    <subcellularLocation>
        <location evidence="12">Membrane</location>
        <topology evidence="12">Multi-pass membrane protein</topology>
    </subcellularLocation>
</comment>
<feature type="transmembrane region" description="Helical" evidence="14">
    <location>
        <begin position="84"/>
        <end position="105"/>
    </location>
</feature>
<evidence type="ECO:0000256" key="4">
    <source>
        <dbReference type="ARBA" id="ARBA00022448"/>
    </source>
</evidence>
<comment type="function">
    <text evidence="11">Involved in the TonB-dependent energy-dependent transport of various receptor-bound substrates. Protects ExbD from proteolytic degradation and functionally stabilizes TonB.</text>
</comment>
<feature type="chain" id="PRO_5037329832" description="Biopolymer transport protein ExbB" evidence="15">
    <location>
        <begin position="27"/>
        <end position="221"/>
    </location>
</feature>
<evidence type="ECO:0000256" key="14">
    <source>
        <dbReference type="SAM" id="Phobius"/>
    </source>
</evidence>
<keyword evidence="4 12" id="KW-0813">Transport</keyword>
<feature type="region of interest" description="Disordered" evidence="13">
    <location>
        <begin position="32"/>
        <end position="65"/>
    </location>
</feature>
<feature type="signal peptide" evidence="15">
    <location>
        <begin position="1"/>
        <end position="26"/>
    </location>
</feature>
<sequence>MSFKDSCKALAAVGLLLMTAALPAYAQDSSTPPADPMAAPAAVPADDMSAPAPAEDAGTAPDGNKMAEVNNPYGLSALWAQGDFVARGVLIIMLIMSASTWYIMIMKLIEQQKVYSQAKDANDKFWSSRSATDGVAMLKAGTPFWYIADRGIAASQHHEGTMVEQIDLNSWITMSINRAVEEIQSRLQGGLAVLATVGSTAPFVGLFGTVWGIYHALTAIG</sequence>
<protein>
    <recommendedName>
        <fullName evidence="3">Biopolymer transport protein ExbB</fullName>
    </recommendedName>
</protein>
<accession>A0A970BB25</accession>
<keyword evidence="5" id="KW-1003">Cell membrane</keyword>
<dbReference type="InterPro" id="IPR002898">
    <property type="entry name" value="MotA_ExbB_proton_chnl"/>
</dbReference>
<dbReference type="GO" id="GO:0005886">
    <property type="term" value="C:plasma membrane"/>
    <property type="evidence" value="ECO:0007669"/>
    <property type="project" value="UniProtKB-SubCell"/>
</dbReference>
<organism evidence="17 18">
    <name type="scientific">Solimonas marina</name>
    <dbReference type="NCBI Taxonomy" id="2714601"/>
    <lineage>
        <taxon>Bacteria</taxon>
        <taxon>Pseudomonadati</taxon>
        <taxon>Pseudomonadota</taxon>
        <taxon>Gammaproteobacteria</taxon>
        <taxon>Nevskiales</taxon>
        <taxon>Nevskiaceae</taxon>
        <taxon>Solimonas</taxon>
    </lineage>
</organism>
<evidence type="ECO:0000256" key="15">
    <source>
        <dbReference type="SAM" id="SignalP"/>
    </source>
</evidence>
<gene>
    <name evidence="17" type="ORF">G7Y82_16730</name>
</gene>
<evidence type="ECO:0000259" key="16">
    <source>
        <dbReference type="Pfam" id="PF01618"/>
    </source>
</evidence>
<dbReference type="PANTHER" id="PTHR30625:SF14">
    <property type="entry name" value="BIOPOLYMER TRANSPORT PROTEIN EXBB"/>
    <property type="match status" value="1"/>
</dbReference>
<comment type="caution">
    <text evidence="17">The sequence shown here is derived from an EMBL/GenBank/DDBJ whole genome shotgun (WGS) entry which is preliminary data.</text>
</comment>
<evidence type="ECO:0000256" key="9">
    <source>
        <dbReference type="ARBA" id="ARBA00022989"/>
    </source>
</evidence>
<dbReference type="AlphaFoldDB" id="A0A970BB25"/>
<comment type="subunit">
    <text evidence="2">The accessory proteins ExbB and ExbD seem to form a complex with TonB.</text>
</comment>
<evidence type="ECO:0000256" key="5">
    <source>
        <dbReference type="ARBA" id="ARBA00022475"/>
    </source>
</evidence>
<evidence type="ECO:0000256" key="1">
    <source>
        <dbReference type="ARBA" id="ARBA00004429"/>
    </source>
</evidence>
<dbReference type="InterPro" id="IPR050790">
    <property type="entry name" value="ExbB/TolQ_transport"/>
</dbReference>
<dbReference type="PANTHER" id="PTHR30625">
    <property type="entry name" value="PROTEIN TOLQ"/>
    <property type="match status" value="1"/>
</dbReference>
<keyword evidence="7 14" id="KW-0812">Transmembrane</keyword>
<evidence type="ECO:0000313" key="17">
    <source>
        <dbReference type="EMBL" id="NKF23961.1"/>
    </source>
</evidence>
<evidence type="ECO:0000256" key="6">
    <source>
        <dbReference type="ARBA" id="ARBA00022519"/>
    </source>
</evidence>
<keyword evidence="15" id="KW-0732">Signal</keyword>